<sequence length="144" mass="16361">MTAVDTVDVRETNRRVIEQFRAGGEVEGMHRERLVLLTTTGRNSGKPRTVPMMYHRDGDRLLVVASNIGAPKHPGWYLNLIADSRVKVEVDGHEFDGEALPLLGADYVRTWIELEKQYPFLVDHQAKARKAKRVIPIVELSEED</sequence>
<gene>
    <name evidence="3" type="ORF">SAMN05421837_1021001</name>
</gene>
<dbReference type="Gene3D" id="2.30.110.10">
    <property type="entry name" value="Electron Transport, Fmn-binding Protein, Chain A"/>
    <property type="match status" value="1"/>
</dbReference>
<dbReference type="Pfam" id="PF04075">
    <property type="entry name" value="F420H2_quin_red"/>
    <property type="match status" value="1"/>
</dbReference>
<comment type="catalytic activity">
    <reaction evidence="2">
        <text>oxidized coenzyme F420-(gamma-L-Glu)(n) + a quinol + H(+) = reduced coenzyme F420-(gamma-L-Glu)(n) + a quinone</text>
        <dbReference type="Rhea" id="RHEA:39663"/>
        <dbReference type="Rhea" id="RHEA-COMP:12939"/>
        <dbReference type="Rhea" id="RHEA-COMP:14378"/>
        <dbReference type="ChEBI" id="CHEBI:15378"/>
        <dbReference type="ChEBI" id="CHEBI:24646"/>
        <dbReference type="ChEBI" id="CHEBI:132124"/>
        <dbReference type="ChEBI" id="CHEBI:133980"/>
        <dbReference type="ChEBI" id="CHEBI:139511"/>
    </reaction>
</comment>
<dbReference type="GO" id="GO:0005886">
    <property type="term" value="C:plasma membrane"/>
    <property type="evidence" value="ECO:0007669"/>
    <property type="project" value="TreeGrafter"/>
</dbReference>
<dbReference type="Proteomes" id="UP000198878">
    <property type="component" value="Unassembled WGS sequence"/>
</dbReference>
<keyword evidence="4" id="KW-1185">Reference proteome</keyword>
<evidence type="ECO:0000313" key="3">
    <source>
        <dbReference type="EMBL" id="SEF25087.1"/>
    </source>
</evidence>
<reference evidence="4" key="1">
    <citation type="submission" date="2016-10" db="EMBL/GenBank/DDBJ databases">
        <authorList>
            <person name="Varghese N."/>
            <person name="Submissions S."/>
        </authorList>
    </citation>
    <scope>NUCLEOTIDE SEQUENCE [LARGE SCALE GENOMIC DNA]</scope>
    <source>
        <strain evidence="4">DSM 44654</strain>
    </source>
</reference>
<dbReference type="RefSeq" id="WP_244180173.1">
    <property type="nucleotide sequence ID" value="NZ_FNUJ01000002.1"/>
</dbReference>
<evidence type="ECO:0000256" key="1">
    <source>
        <dbReference type="ARBA" id="ARBA00008710"/>
    </source>
</evidence>
<protein>
    <submittedName>
        <fullName evidence="3">Deazaflavin-dependent oxidoreductase, nitroreductase family</fullName>
    </submittedName>
</protein>
<organism evidence="3 4">
    <name type="scientific">Amycolatopsis pretoriensis</name>
    <dbReference type="NCBI Taxonomy" id="218821"/>
    <lineage>
        <taxon>Bacteria</taxon>
        <taxon>Bacillati</taxon>
        <taxon>Actinomycetota</taxon>
        <taxon>Actinomycetes</taxon>
        <taxon>Pseudonocardiales</taxon>
        <taxon>Pseudonocardiaceae</taxon>
        <taxon>Amycolatopsis</taxon>
    </lineage>
</organism>
<dbReference type="InterPro" id="IPR004378">
    <property type="entry name" value="F420H2_quin_Rdtase"/>
</dbReference>
<dbReference type="STRING" id="218821.SAMN05421837_1021001"/>
<dbReference type="GO" id="GO:0016491">
    <property type="term" value="F:oxidoreductase activity"/>
    <property type="evidence" value="ECO:0007669"/>
    <property type="project" value="InterPro"/>
</dbReference>
<dbReference type="PANTHER" id="PTHR39428:SF1">
    <property type="entry name" value="F420H(2)-DEPENDENT QUINONE REDUCTASE RV1261C"/>
    <property type="match status" value="1"/>
</dbReference>
<dbReference type="NCBIfam" id="TIGR00026">
    <property type="entry name" value="hi_GC_TIGR00026"/>
    <property type="match status" value="1"/>
</dbReference>
<dbReference type="AlphaFoldDB" id="A0A1H5QIQ9"/>
<name>A0A1H5QIQ9_9PSEU</name>
<dbReference type="InterPro" id="IPR012349">
    <property type="entry name" value="Split_barrel_FMN-bd"/>
</dbReference>
<comment type="similarity">
    <text evidence="1">Belongs to the F420H(2)-dependent quinone reductase family.</text>
</comment>
<dbReference type="SUPFAM" id="SSF50475">
    <property type="entry name" value="FMN-binding split barrel"/>
    <property type="match status" value="1"/>
</dbReference>
<proteinExistence type="inferred from homology"/>
<dbReference type="GO" id="GO:0070967">
    <property type="term" value="F:coenzyme F420 binding"/>
    <property type="evidence" value="ECO:0007669"/>
    <property type="project" value="TreeGrafter"/>
</dbReference>
<evidence type="ECO:0000256" key="2">
    <source>
        <dbReference type="ARBA" id="ARBA00049106"/>
    </source>
</evidence>
<dbReference type="PANTHER" id="PTHR39428">
    <property type="entry name" value="F420H(2)-DEPENDENT QUINONE REDUCTASE RV1261C"/>
    <property type="match status" value="1"/>
</dbReference>
<accession>A0A1H5QIQ9</accession>
<dbReference type="EMBL" id="FNUJ01000002">
    <property type="protein sequence ID" value="SEF25087.1"/>
    <property type="molecule type" value="Genomic_DNA"/>
</dbReference>
<evidence type="ECO:0000313" key="4">
    <source>
        <dbReference type="Proteomes" id="UP000198878"/>
    </source>
</evidence>